<dbReference type="Gene3D" id="3.30.1780.10">
    <property type="entry name" value="ornithine cyclodeaminase, domain 1"/>
    <property type="match status" value="1"/>
</dbReference>
<dbReference type="InterPro" id="IPR023401">
    <property type="entry name" value="ODC_N"/>
</dbReference>
<feature type="binding site" evidence="3">
    <location>
        <position position="296"/>
    </location>
    <ligand>
        <name>NAD(+)</name>
        <dbReference type="ChEBI" id="CHEBI:57540"/>
    </ligand>
</feature>
<dbReference type="PANTHER" id="PTHR13812:SF19">
    <property type="entry name" value="KETIMINE REDUCTASE MU-CRYSTALLIN"/>
    <property type="match status" value="1"/>
</dbReference>
<keyword evidence="5" id="KW-1185">Reference proteome</keyword>
<reference evidence="5" key="1">
    <citation type="submission" date="2016-10" db="EMBL/GenBank/DDBJ databases">
        <authorList>
            <person name="Varghese N."/>
            <person name="Submissions S."/>
        </authorList>
    </citation>
    <scope>NUCLEOTIDE SEQUENCE [LARGE SCALE GENOMIC DNA]</scope>
    <source>
        <strain evidence="5">IBRC-M 10043</strain>
    </source>
</reference>
<dbReference type="PIRSF" id="PIRSF001439">
    <property type="entry name" value="CryM"/>
    <property type="match status" value="1"/>
</dbReference>
<dbReference type="EMBL" id="FOCX01000004">
    <property type="protein sequence ID" value="SEN71619.1"/>
    <property type="molecule type" value="Genomic_DNA"/>
</dbReference>
<feature type="binding site" evidence="3">
    <location>
        <begin position="142"/>
        <end position="143"/>
    </location>
    <ligand>
        <name>NAD(+)</name>
        <dbReference type="ChEBI" id="CHEBI:57540"/>
    </ligand>
</feature>
<dbReference type="GO" id="GO:0005737">
    <property type="term" value="C:cytoplasm"/>
    <property type="evidence" value="ECO:0007669"/>
    <property type="project" value="TreeGrafter"/>
</dbReference>
<dbReference type="GO" id="GO:0051287">
    <property type="term" value="F:NAD binding"/>
    <property type="evidence" value="ECO:0007669"/>
    <property type="project" value="UniProtKB-UniRule"/>
</dbReference>
<organism evidence="4 5">
    <name type="scientific">Halorientalis persicus</name>
    <dbReference type="NCBI Taxonomy" id="1367881"/>
    <lineage>
        <taxon>Archaea</taxon>
        <taxon>Methanobacteriati</taxon>
        <taxon>Methanobacteriota</taxon>
        <taxon>Stenosarchaea group</taxon>
        <taxon>Halobacteria</taxon>
        <taxon>Halobacteriales</taxon>
        <taxon>Haloarculaceae</taxon>
        <taxon>Halorientalis</taxon>
    </lineage>
</organism>
<protein>
    <recommendedName>
        <fullName evidence="3">Alanine dehydrogenase</fullName>
        <shortName evidence="3">AlaDH</shortName>
        <ecNumber evidence="3">1.4.1.1</ecNumber>
    </recommendedName>
</protein>
<dbReference type="SUPFAM" id="SSF51735">
    <property type="entry name" value="NAD(P)-binding Rossmann-fold domains"/>
    <property type="match status" value="1"/>
</dbReference>
<gene>
    <name evidence="3" type="primary">ala</name>
    <name evidence="4" type="ORF">SAMN05216388_1004265</name>
</gene>
<accession>A0A1H8ITA4</accession>
<sequence length="330" mass="34511">METLLLNPAAVEESAQLPAVVDAVEAAFAAYARGDATMPAKSYIDLPQYDGDFRSMPAFMDTGEWDGAGVKWVNSHPSNPDDHGLPTVMGTMIYSDPETAVPLAIMDGTTLTMKRTGAAAAVATDHLAVEDATTLGLVGAGVQAHAQLDAIATVRDIETVVVADKDSDAVEAFRADAADEFDVREGSIADAVGCDVVSTTTPVREPIVPREAVGEHTHINAMGADAEGKHELADEILLDAKLVIDDHGQCTHSGEINVPYAAGTLTDDDIHAELGDVVVGEASGRTDEDGITVFDSTGLAIQDVASAHVVYEYARDHDVGESMALVGTDL</sequence>
<evidence type="ECO:0000256" key="3">
    <source>
        <dbReference type="HAMAP-Rule" id="MF_00935"/>
    </source>
</evidence>
<keyword evidence="1 3" id="KW-0560">Oxidoreductase</keyword>
<dbReference type="Gene3D" id="3.40.50.720">
    <property type="entry name" value="NAD(P)-binding Rossmann-like Domain"/>
    <property type="match status" value="1"/>
</dbReference>
<evidence type="ECO:0000313" key="5">
    <source>
        <dbReference type="Proteomes" id="UP000198775"/>
    </source>
</evidence>
<dbReference type="AlphaFoldDB" id="A0A1H8ITA4"/>
<dbReference type="EC" id="1.4.1.1" evidence="3"/>
<dbReference type="FunFam" id="3.30.1780.10:FF:000002">
    <property type="entry name" value="Ornithine cyclodeaminase"/>
    <property type="match status" value="1"/>
</dbReference>
<keyword evidence="2 3" id="KW-0520">NAD</keyword>
<dbReference type="InterPro" id="IPR003462">
    <property type="entry name" value="ODC_Mu_crystall"/>
</dbReference>
<feature type="binding site" evidence="3">
    <location>
        <position position="229"/>
    </location>
    <ligand>
        <name>NAD(+)</name>
        <dbReference type="ChEBI" id="CHEBI:57540"/>
    </ligand>
</feature>
<evidence type="ECO:0000256" key="1">
    <source>
        <dbReference type="ARBA" id="ARBA00023002"/>
    </source>
</evidence>
<feature type="binding site" evidence="3">
    <location>
        <position position="115"/>
    </location>
    <ligand>
        <name>NAD(+)</name>
        <dbReference type="ChEBI" id="CHEBI:57540"/>
    </ligand>
</feature>
<dbReference type="InterPro" id="IPR028609">
    <property type="entry name" value="AlaDH_arch-typ"/>
</dbReference>
<dbReference type="InterPro" id="IPR036291">
    <property type="entry name" value="NAD(P)-bd_dom_sf"/>
</dbReference>
<dbReference type="Pfam" id="PF02423">
    <property type="entry name" value="OCD_Mu_crystall"/>
    <property type="match status" value="1"/>
</dbReference>
<feature type="active site" description="Proton donor/acceptor" evidence="3">
    <location>
        <position position="71"/>
    </location>
</feature>
<dbReference type="HAMAP" id="MF_00935">
    <property type="entry name" value="AlaDH_arch"/>
    <property type="match status" value="1"/>
</dbReference>
<dbReference type="Proteomes" id="UP000198775">
    <property type="component" value="Unassembled WGS sequence"/>
</dbReference>
<comment type="function">
    <text evidence="3">Catalyzes the NAD(+)-dependent oxidative deamination of L-alanine to pyruvate, and the reverse reaction, the reductive amination of pyruvate.</text>
</comment>
<feature type="binding site" evidence="3">
    <location>
        <begin position="223"/>
        <end position="225"/>
    </location>
    <ligand>
        <name>NAD(+)</name>
        <dbReference type="ChEBI" id="CHEBI:57540"/>
    </ligand>
</feature>
<dbReference type="FunFam" id="3.40.50.720:FF:000311">
    <property type="entry name" value="Ornithine cyclodeaminase"/>
    <property type="match status" value="1"/>
</dbReference>
<comment type="caution">
    <text evidence="3">Lacks conserved residue(s) required for the propagation of feature annotation.</text>
</comment>
<dbReference type="OrthoDB" id="21421at2157"/>
<proteinExistence type="inferred from homology"/>
<evidence type="ECO:0000256" key="2">
    <source>
        <dbReference type="ARBA" id="ARBA00023027"/>
    </source>
</evidence>
<dbReference type="GO" id="GO:0000286">
    <property type="term" value="F:alanine dehydrogenase activity"/>
    <property type="evidence" value="ECO:0007669"/>
    <property type="project" value="UniProtKB-UniRule"/>
</dbReference>
<comment type="catalytic activity">
    <reaction evidence="3">
        <text>L-alanine + NAD(+) + H2O = pyruvate + NH4(+) + NADH + H(+)</text>
        <dbReference type="Rhea" id="RHEA:18405"/>
        <dbReference type="ChEBI" id="CHEBI:15361"/>
        <dbReference type="ChEBI" id="CHEBI:15377"/>
        <dbReference type="ChEBI" id="CHEBI:15378"/>
        <dbReference type="ChEBI" id="CHEBI:28938"/>
        <dbReference type="ChEBI" id="CHEBI:57540"/>
        <dbReference type="ChEBI" id="CHEBI:57945"/>
        <dbReference type="ChEBI" id="CHEBI:57972"/>
        <dbReference type="EC" id="1.4.1.1"/>
    </reaction>
</comment>
<dbReference type="GO" id="GO:0006522">
    <property type="term" value="P:alanine metabolic process"/>
    <property type="evidence" value="ECO:0007669"/>
    <property type="project" value="UniProtKB-UniRule"/>
</dbReference>
<dbReference type="RefSeq" id="WP_092658715.1">
    <property type="nucleotide sequence ID" value="NZ_FOCX01000004.1"/>
</dbReference>
<keyword evidence="3" id="KW-0547">Nucleotide-binding</keyword>
<name>A0A1H8ITA4_9EURY</name>
<comment type="similarity">
    <text evidence="3">Belongs to the ornithine cyclodeaminase/mu-crystallin family. Archaeal alanine dehydrogenase subfamily.</text>
</comment>
<dbReference type="PANTHER" id="PTHR13812">
    <property type="entry name" value="KETIMINE REDUCTASE MU-CRYSTALLIN"/>
    <property type="match status" value="1"/>
</dbReference>
<evidence type="ECO:0000313" key="4">
    <source>
        <dbReference type="EMBL" id="SEN71619.1"/>
    </source>
</evidence>